<evidence type="ECO:0000256" key="11">
    <source>
        <dbReference type="PIRSR" id="PIRSR004911-1"/>
    </source>
</evidence>
<feature type="binding site" evidence="11">
    <location>
        <position position="114"/>
    </location>
    <ligand>
        <name>[4Fe-4S] cluster</name>
        <dbReference type="ChEBI" id="CHEBI:49883"/>
        <note>4Fe-4S-S-AdoMet</note>
    </ligand>
</feature>
<dbReference type="SFLD" id="SFLDG01070">
    <property type="entry name" value="PLP-dependent"/>
    <property type="match status" value="1"/>
</dbReference>
<dbReference type="EMBL" id="CP000252">
    <property type="protein sequence ID" value="ABC76748.1"/>
    <property type="molecule type" value="Genomic_DNA"/>
</dbReference>
<dbReference type="STRING" id="56780.SYN_00182"/>
<dbReference type="GO" id="GO:0046872">
    <property type="term" value="F:metal ion binding"/>
    <property type="evidence" value="ECO:0007669"/>
    <property type="project" value="UniProtKB-KW"/>
</dbReference>
<keyword evidence="9 11" id="KW-0411">Iron-sulfur</keyword>
<dbReference type="AlphaFoldDB" id="Q2LRN4"/>
<gene>
    <name evidence="14" type="ORF">SYN_00182</name>
</gene>
<protein>
    <submittedName>
        <fullName evidence="14">L-lysine 2,3-aminomutase</fullName>
        <ecNumber evidence="14">5.4.3.2</ecNumber>
    </submittedName>
</protein>
<dbReference type="Gene3D" id="3.20.20.70">
    <property type="entry name" value="Aldolase class I"/>
    <property type="match status" value="1"/>
</dbReference>
<dbReference type="KEGG" id="sat:SYN_00182"/>
<dbReference type="FunCoup" id="Q2LRN4">
    <property type="interactions" value="70"/>
</dbReference>
<dbReference type="HOGENOM" id="CLU_032161_0_0_7"/>
<comment type="similarity">
    <text evidence="3">Belongs to the radical SAM superfamily. KamA family.</text>
</comment>
<feature type="modified residue" description="N6-(pyridoxal phosphate)lysine" evidence="12">
    <location>
        <position position="324"/>
    </location>
</feature>
<evidence type="ECO:0000256" key="8">
    <source>
        <dbReference type="ARBA" id="ARBA00023004"/>
    </source>
</evidence>
<dbReference type="InParanoid" id="Q2LRN4"/>
<dbReference type="RefSeq" id="WP_011416781.1">
    <property type="nucleotide sequence ID" value="NC_007759.1"/>
</dbReference>
<feature type="binding site" evidence="11">
    <location>
        <position position="118"/>
    </location>
    <ligand>
        <name>[4Fe-4S] cluster</name>
        <dbReference type="ChEBI" id="CHEBI:49883"/>
        <note>4Fe-4S-S-AdoMet</note>
    </ligand>
</feature>
<dbReference type="InterPro" id="IPR007197">
    <property type="entry name" value="rSAM"/>
</dbReference>
<proteinExistence type="inferred from homology"/>
<dbReference type="GO" id="GO:0051539">
    <property type="term" value="F:4 iron, 4 sulfur cluster binding"/>
    <property type="evidence" value="ECO:0007669"/>
    <property type="project" value="UniProtKB-KW"/>
</dbReference>
<dbReference type="Pfam" id="PF04055">
    <property type="entry name" value="Radical_SAM"/>
    <property type="match status" value="1"/>
</dbReference>
<evidence type="ECO:0000256" key="7">
    <source>
        <dbReference type="ARBA" id="ARBA00022898"/>
    </source>
</evidence>
<dbReference type="EC" id="5.4.3.2" evidence="14"/>
<evidence type="ECO:0000256" key="6">
    <source>
        <dbReference type="ARBA" id="ARBA00022723"/>
    </source>
</evidence>
<keyword evidence="8" id="KW-0408">Iron</keyword>
<evidence type="ECO:0000256" key="10">
    <source>
        <dbReference type="ARBA" id="ARBA00023235"/>
    </source>
</evidence>
<dbReference type="PANTHER" id="PTHR30538">
    <property type="entry name" value="LYSINE 2,3-AMINOMUTASE-RELATED"/>
    <property type="match status" value="1"/>
</dbReference>
<keyword evidence="5" id="KW-0949">S-adenosyl-L-methionine</keyword>
<evidence type="ECO:0000256" key="2">
    <source>
        <dbReference type="ARBA" id="ARBA00001966"/>
    </source>
</evidence>
<dbReference type="SUPFAM" id="SSF102114">
    <property type="entry name" value="Radical SAM enzymes"/>
    <property type="match status" value="1"/>
</dbReference>
<evidence type="ECO:0000259" key="13">
    <source>
        <dbReference type="PROSITE" id="PS51918"/>
    </source>
</evidence>
<evidence type="ECO:0000256" key="1">
    <source>
        <dbReference type="ARBA" id="ARBA00001933"/>
    </source>
</evidence>
<evidence type="ECO:0000313" key="14">
    <source>
        <dbReference type="EMBL" id="ABC76748.1"/>
    </source>
</evidence>
<evidence type="ECO:0000256" key="4">
    <source>
        <dbReference type="ARBA" id="ARBA00022485"/>
    </source>
</evidence>
<keyword evidence="6 11" id="KW-0479">Metal-binding</keyword>
<reference evidence="14 15" key="1">
    <citation type="journal article" date="2007" name="Proc. Natl. Acad. Sci. U.S.A.">
        <title>The genome of Syntrophus aciditrophicus: life at the thermodynamic limit of microbial growth.</title>
        <authorList>
            <person name="McInerney M.J."/>
            <person name="Rohlin L."/>
            <person name="Mouttaki H."/>
            <person name="Kim U."/>
            <person name="Krupp R.S."/>
            <person name="Rios-Hernandez L."/>
            <person name="Sieber J."/>
            <person name="Struchtemeyer C.G."/>
            <person name="Bhattacharyya A."/>
            <person name="Campbell J.W."/>
            <person name="Gunsalus R.P."/>
        </authorList>
    </citation>
    <scope>NUCLEOTIDE SEQUENCE [LARGE SCALE GENOMIC DNA]</scope>
    <source>
        <strain evidence="14 15">SB</strain>
    </source>
</reference>
<dbReference type="OrthoDB" id="9768064at2"/>
<comment type="cofactor">
    <cofactor evidence="1 12">
        <name>pyridoxal 5'-phosphate</name>
        <dbReference type="ChEBI" id="CHEBI:597326"/>
    </cofactor>
</comment>
<evidence type="ECO:0000313" key="15">
    <source>
        <dbReference type="Proteomes" id="UP000001933"/>
    </source>
</evidence>
<organism evidence="14 15">
    <name type="scientific">Syntrophus aciditrophicus (strain SB)</name>
    <dbReference type="NCBI Taxonomy" id="56780"/>
    <lineage>
        <taxon>Bacteria</taxon>
        <taxon>Pseudomonadati</taxon>
        <taxon>Thermodesulfobacteriota</taxon>
        <taxon>Syntrophia</taxon>
        <taxon>Syntrophales</taxon>
        <taxon>Syntrophaceae</taxon>
        <taxon>Syntrophus</taxon>
    </lineage>
</organism>
<dbReference type="eggNOG" id="COG1509">
    <property type="taxonomic scope" value="Bacteria"/>
</dbReference>
<keyword evidence="15" id="KW-1185">Reference proteome</keyword>
<dbReference type="InterPro" id="IPR003739">
    <property type="entry name" value="Lys_aminomutase/Glu_NH3_mut"/>
</dbReference>
<dbReference type="NCBIfam" id="TIGR00238">
    <property type="entry name" value="KamA family radical SAM protein"/>
    <property type="match status" value="1"/>
</dbReference>
<dbReference type="CDD" id="cd01335">
    <property type="entry name" value="Radical_SAM"/>
    <property type="match status" value="1"/>
</dbReference>
<dbReference type="PIRSF" id="PIRSF004911">
    <property type="entry name" value="DUF160"/>
    <property type="match status" value="1"/>
</dbReference>
<accession>Q2LRN4</accession>
<dbReference type="Gene3D" id="6.10.140.1170">
    <property type="match status" value="1"/>
</dbReference>
<dbReference type="InterPro" id="IPR058240">
    <property type="entry name" value="rSAM_sf"/>
</dbReference>
<dbReference type="PANTHER" id="PTHR30538:SF1">
    <property type="entry name" value="L-LYSINE 2,3-AMINOMUTASE"/>
    <property type="match status" value="1"/>
</dbReference>
<keyword evidence="7 12" id="KW-0663">Pyridoxal phosphate</keyword>
<keyword evidence="10 14" id="KW-0413">Isomerase</keyword>
<name>Q2LRN4_SYNAS</name>
<evidence type="ECO:0000256" key="12">
    <source>
        <dbReference type="PIRSR" id="PIRSR603739-50"/>
    </source>
</evidence>
<feature type="domain" description="Radical SAM core" evidence="13">
    <location>
        <begin position="100"/>
        <end position="313"/>
    </location>
</feature>
<dbReference type="InterPro" id="IPR013785">
    <property type="entry name" value="Aldolase_TIM"/>
</dbReference>
<comment type="cofactor">
    <cofactor evidence="2">
        <name>[4Fe-4S] cluster</name>
        <dbReference type="ChEBI" id="CHEBI:49883"/>
    </cofactor>
</comment>
<evidence type="ECO:0000256" key="9">
    <source>
        <dbReference type="ARBA" id="ARBA00023014"/>
    </source>
</evidence>
<sequence length="339" mass="38720">MDDADWKDWRWQVRNRIRSGRQLAELLKEAPIAAGSLRAVIRTYPFSITPYYFSLIREGDPDDPIRFQCVPDPREVSFSLGGVDDPLEESRDMPVPGLIHRYADRCLIMATSKCMMYCRHCNRKRRWKAGAADRAPLRAMIDYVAATPGIREVIVSGGDPLTLPEKVLDEFLGALRAIPHVEVLRIGSRIPVVLPMRITVPLVRILRKHRPLWFNTQFNSPREITPESAEACERLVDAGIPVSNQSVLLKGINDDYETMRRLLYGLQRISVRPYYLFQCDPVRGADHFRVDFWKGMEMMERISRQTSGLCLPRYVIDVPGGKGKMSLQTFSLLADSDIS</sequence>
<evidence type="ECO:0000256" key="3">
    <source>
        <dbReference type="ARBA" id="ARBA00008703"/>
    </source>
</evidence>
<dbReference type="GO" id="GO:0050066">
    <property type="term" value="F:L-lysine 2,3-aminomutase activity"/>
    <property type="evidence" value="ECO:0007669"/>
    <property type="project" value="UniProtKB-EC"/>
</dbReference>
<dbReference type="PROSITE" id="PS51918">
    <property type="entry name" value="RADICAL_SAM"/>
    <property type="match status" value="1"/>
</dbReference>
<evidence type="ECO:0000256" key="5">
    <source>
        <dbReference type="ARBA" id="ARBA00022691"/>
    </source>
</evidence>
<dbReference type="SFLD" id="SFLDS00029">
    <property type="entry name" value="Radical_SAM"/>
    <property type="match status" value="1"/>
</dbReference>
<keyword evidence="4 11" id="KW-0004">4Fe-4S</keyword>
<feature type="binding site" evidence="11">
    <location>
        <position position="121"/>
    </location>
    <ligand>
        <name>[4Fe-4S] cluster</name>
        <dbReference type="ChEBI" id="CHEBI:49883"/>
        <note>4Fe-4S-S-AdoMet</note>
    </ligand>
</feature>
<dbReference type="Proteomes" id="UP000001933">
    <property type="component" value="Chromosome"/>
</dbReference>